<proteinExistence type="predicted"/>
<dbReference type="EMBL" id="CADCTR010002316">
    <property type="protein sequence ID" value="CAA9345791.1"/>
    <property type="molecule type" value="Genomic_DNA"/>
</dbReference>
<feature type="compositionally biased region" description="Basic and acidic residues" evidence="1">
    <location>
        <begin position="1"/>
        <end position="20"/>
    </location>
</feature>
<feature type="region of interest" description="Disordered" evidence="1">
    <location>
        <begin position="1"/>
        <end position="23"/>
    </location>
</feature>
<gene>
    <name evidence="2" type="ORF">AVDCRST_MAG93-6882</name>
</gene>
<feature type="non-terminal residue" evidence="2">
    <location>
        <position position="45"/>
    </location>
</feature>
<feature type="non-terminal residue" evidence="2">
    <location>
        <position position="1"/>
    </location>
</feature>
<dbReference type="AlphaFoldDB" id="A0A6J4LZ74"/>
<organism evidence="2">
    <name type="scientific">uncultured Chloroflexia bacterium</name>
    <dbReference type="NCBI Taxonomy" id="1672391"/>
    <lineage>
        <taxon>Bacteria</taxon>
        <taxon>Bacillati</taxon>
        <taxon>Chloroflexota</taxon>
        <taxon>Chloroflexia</taxon>
        <taxon>environmental samples</taxon>
    </lineage>
</organism>
<evidence type="ECO:0000256" key="1">
    <source>
        <dbReference type="SAM" id="MobiDB-lite"/>
    </source>
</evidence>
<sequence length="45" mass="5134">EATRLSRKDVRPPRFAADRKYRPRSRYSGVAALREVSGKKVHPPA</sequence>
<accession>A0A6J4LZ74</accession>
<evidence type="ECO:0000313" key="2">
    <source>
        <dbReference type="EMBL" id="CAA9345791.1"/>
    </source>
</evidence>
<name>A0A6J4LZ74_9CHLR</name>
<reference evidence="2" key="1">
    <citation type="submission" date="2020-02" db="EMBL/GenBank/DDBJ databases">
        <authorList>
            <person name="Meier V. D."/>
        </authorList>
    </citation>
    <scope>NUCLEOTIDE SEQUENCE</scope>
    <source>
        <strain evidence="2">AVDCRST_MAG93</strain>
    </source>
</reference>
<protein>
    <submittedName>
        <fullName evidence="2">Uncharacterized protein</fullName>
    </submittedName>
</protein>